<comment type="caution">
    <text evidence="2">The sequence shown here is derived from an EMBL/GenBank/DDBJ whole genome shotgun (WGS) entry which is preliminary data.</text>
</comment>
<protein>
    <submittedName>
        <fullName evidence="2">Oxidoreductase</fullName>
    </submittedName>
</protein>
<dbReference type="PATRIC" id="fig|1423811.3.peg.1199"/>
<dbReference type="Proteomes" id="UP000050929">
    <property type="component" value="Unassembled WGS sequence"/>
</dbReference>
<dbReference type="PANTHER" id="PTHR47129">
    <property type="entry name" value="QUINONE OXIDOREDUCTASE 2"/>
    <property type="match status" value="1"/>
</dbReference>
<sequence length="303" mass="34397">MKYHTSIREKGGLILKYLITGVTGQLGSKILEEIKKIVPKNDVVAGIHSTSKIDDFREKGLKVVKIDYFDRDSLVSALRDIDIFVYIPSKSYDSFTRITELEYVIRAARKANVKHLIAMGFIGDQVNDPFVLSAFYGYMPRRLASSGLKYTIIRNSLYADTLISYLPEILEKGNVNYPMKDKALSFISLEDSAKAFAKVAVDDKLRQNERIYTLTESRNYTMLELANILSKVTGRKIGYQPADLSDFEDMHNKYGEGYILGSMYKAGSRGLLQELSNDYQVIMGHEATSLLEFLKNRVNEKSF</sequence>
<proteinExistence type="predicted"/>
<feature type="domain" description="NmrA-like" evidence="1">
    <location>
        <begin position="18"/>
        <end position="255"/>
    </location>
</feature>
<accession>A0A0R1IXW7</accession>
<evidence type="ECO:0000313" key="3">
    <source>
        <dbReference type="Proteomes" id="UP000050929"/>
    </source>
</evidence>
<dbReference type="AlphaFoldDB" id="A0A0R1IXW7"/>
<organism evidence="2 3">
    <name type="scientific">Companilactobacillus tucceti DSM 20183</name>
    <dbReference type="NCBI Taxonomy" id="1423811"/>
    <lineage>
        <taxon>Bacteria</taxon>
        <taxon>Bacillati</taxon>
        <taxon>Bacillota</taxon>
        <taxon>Bacilli</taxon>
        <taxon>Lactobacillales</taxon>
        <taxon>Lactobacillaceae</taxon>
        <taxon>Companilactobacillus</taxon>
    </lineage>
</organism>
<gene>
    <name evidence="2" type="ORF">FC72_GL001181</name>
</gene>
<keyword evidence="3" id="KW-1185">Reference proteome</keyword>
<dbReference type="STRING" id="1423811.FC72_GL001181"/>
<reference evidence="2 3" key="1">
    <citation type="journal article" date="2015" name="Genome Announc.">
        <title>Expanding the biotechnology potential of lactobacilli through comparative genomics of 213 strains and associated genera.</title>
        <authorList>
            <person name="Sun Z."/>
            <person name="Harris H.M."/>
            <person name="McCann A."/>
            <person name="Guo C."/>
            <person name="Argimon S."/>
            <person name="Zhang W."/>
            <person name="Yang X."/>
            <person name="Jeffery I.B."/>
            <person name="Cooney J.C."/>
            <person name="Kagawa T.F."/>
            <person name="Liu W."/>
            <person name="Song Y."/>
            <person name="Salvetti E."/>
            <person name="Wrobel A."/>
            <person name="Rasinkangas P."/>
            <person name="Parkhill J."/>
            <person name="Rea M.C."/>
            <person name="O'Sullivan O."/>
            <person name="Ritari J."/>
            <person name="Douillard F.P."/>
            <person name="Paul Ross R."/>
            <person name="Yang R."/>
            <person name="Briner A.E."/>
            <person name="Felis G.E."/>
            <person name="de Vos W.M."/>
            <person name="Barrangou R."/>
            <person name="Klaenhammer T.R."/>
            <person name="Caufield P.W."/>
            <person name="Cui Y."/>
            <person name="Zhang H."/>
            <person name="O'Toole P.W."/>
        </authorList>
    </citation>
    <scope>NUCLEOTIDE SEQUENCE [LARGE SCALE GENOMIC DNA]</scope>
    <source>
        <strain evidence="2 3">DSM 20183</strain>
    </source>
</reference>
<dbReference type="InterPro" id="IPR036291">
    <property type="entry name" value="NAD(P)-bd_dom_sf"/>
</dbReference>
<dbReference type="SUPFAM" id="SSF51735">
    <property type="entry name" value="NAD(P)-binding Rossmann-fold domains"/>
    <property type="match status" value="1"/>
</dbReference>
<evidence type="ECO:0000259" key="1">
    <source>
        <dbReference type="Pfam" id="PF05368"/>
    </source>
</evidence>
<dbReference type="Gene3D" id="3.40.50.720">
    <property type="entry name" value="NAD(P)-binding Rossmann-like Domain"/>
    <property type="match status" value="1"/>
</dbReference>
<evidence type="ECO:0000313" key="2">
    <source>
        <dbReference type="EMBL" id="KRK63708.1"/>
    </source>
</evidence>
<dbReference type="Pfam" id="PF05368">
    <property type="entry name" value="NmrA"/>
    <property type="match status" value="1"/>
</dbReference>
<name>A0A0R1IXW7_9LACO</name>
<dbReference type="InterPro" id="IPR052718">
    <property type="entry name" value="NmrA-type_oxidoreductase"/>
</dbReference>
<dbReference type="Gene3D" id="3.90.25.10">
    <property type="entry name" value="UDP-galactose 4-epimerase, domain 1"/>
    <property type="match status" value="1"/>
</dbReference>
<dbReference type="PANTHER" id="PTHR47129:SF1">
    <property type="entry name" value="NMRA-LIKE DOMAIN-CONTAINING PROTEIN"/>
    <property type="match status" value="1"/>
</dbReference>
<dbReference type="EMBL" id="AZDG01000024">
    <property type="protein sequence ID" value="KRK63708.1"/>
    <property type="molecule type" value="Genomic_DNA"/>
</dbReference>
<dbReference type="InterPro" id="IPR008030">
    <property type="entry name" value="NmrA-like"/>
</dbReference>